<dbReference type="RefSeq" id="WP_162423517.1">
    <property type="nucleotide sequence ID" value="NZ_WVIE01000012.1"/>
</dbReference>
<dbReference type="CDD" id="cd00371">
    <property type="entry name" value="HMA"/>
    <property type="match status" value="1"/>
</dbReference>
<reference evidence="2" key="1">
    <citation type="submission" date="2019-12" db="EMBL/GenBank/DDBJ databases">
        <title>High-Quality draft genome sequences of three cyanobacteria isolated from the limestone walls of the Old Cathedral of Coimbra.</title>
        <authorList>
            <person name="Tiago I."/>
            <person name="Soares F."/>
            <person name="Portugal A."/>
        </authorList>
    </citation>
    <scope>NUCLEOTIDE SEQUENCE</scope>
    <source>
        <strain evidence="2">A</strain>
    </source>
</reference>
<dbReference type="GO" id="GO:0046872">
    <property type="term" value="F:metal ion binding"/>
    <property type="evidence" value="ECO:0007669"/>
    <property type="project" value="InterPro"/>
</dbReference>
<dbReference type="Proteomes" id="UP000646053">
    <property type="component" value="Unassembled WGS sequence"/>
</dbReference>
<dbReference type="EMBL" id="WVIE01000012">
    <property type="protein sequence ID" value="NDJ17993.1"/>
    <property type="molecule type" value="Genomic_DNA"/>
</dbReference>
<gene>
    <name evidence="2" type="ORF">GS601_11950</name>
</gene>
<evidence type="ECO:0000313" key="2">
    <source>
        <dbReference type="EMBL" id="NDJ17993.1"/>
    </source>
</evidence>
<dbReference type="InterPro" id="IPR006121">
    <property type="entry name" value="HMA_dom"/>
</dbReference>
<dbReference type="Gene3D" id="3.30.70.100">
    <property type="match status" value="1"/>
</dbReference>
<dbReference type="AlphaFoldDB" id="A0A8J7Z4L1"/>
<dbReference type="PROSITE" id="PS50846">
    <property type="entry name" value="HMA_2"/>
    <property type="match status" value="1"/>
</dbReference>
<organism evidence="2 3">
    <name type="scientific">Myxacorys almedinensis A</name>
    <dbReference type="NCBI Taxonomy" id="2690445"/>
    <lineage>
        <taxon>Bacteria</taxon>
        <taxon>Bacillati</taxon>
        <taxon>Cyanobacteriota</taxon>
        <taxon>Cyanophyceae</taxon>
        <taxon>Leptolyngbyales</taxon>
        <taxon>Leptolyngbyaceae</taxon>
        <taxon>Myxacorys</taxon>
        <taxon>Myxacorys almedinensis</taxon>
    </lineage>
</organism>
<dbReference type="InterPro" id="IPR036163">
    <property type="entry name" value="HMA_dom_sf"/>
</dbReference>
<evidence type="ECO:0000313" key="3">
    <source>
        <dbReference type="Proteomes" id="UP000646053"/>
    </source>
</evidence>
<name>A0A8J7Z4L1_9CYAN</name>
<proteinExistence type="predicted"/>
<dbReference type="SUPFAM" id="SSF55008">
    <property type="entry name" value="HMA, heavy metal-associated domain"/>
    <property type="match status" value="1"/>
</dbReference>
<comment type="caution">
    <text evidence="2">The sequence shown here is derived from an EMBL/GenBank/DDBJ whole genome shotgun (WGS) entry which is preliminary data.</text>
</comment>
<sequence length="64" mass="6693">MTLQLTVSDMACSACETSITNAIKAVDERAIVSTDPKTKRVSVETQESETAIKAAIAAAGYTVT</sequence>
<evidence type="ECO:0000259" key="1">
    <source>
        <dbReference type="PROSITE" id="PS50846"/>
    </source>
</evidence>
<feature type="domain" description="HMA" evidence="1">
    <location>
        <begin position="1"/>
        <end position="64"/>
    </location>
</feature>
<dbReference type="Pfam" id="PF00403">
    <property type="entry name" value="HMA"/>
    <property type="match status" value="1"/>
</dbReference>
<keyword evidence="3" id="KW-1185">Reference proteome</keyword>
<protein>
    <submittedName>
        <fullName evidence="2">Copper chaperone</fullName>
    </submittedName>
</protein>
<accession>A0A8J7Z4L1</accession>